<dbReference type="STRING" id="1802448.A2672_01550"/>
<evidence type="ECO:0000313" key="3">
    <source>
        <dbReference type="Proteomes" id="UP000178065"/>
    </source>
</evidence>
<dbReference type="PRINTS" id="PR00081">
    <property type="entry name" value="GDHRDH"/>
</dbReference>
<comment type="similarity">
    <text evidence="1">Belongs to the short-chain dehydrogenases/reductases (SDR) family.</text>
</comment>
<dbReference type="Proteomes" id="UP000178065">
    <property type="component" value="Unassembled WGS sequence"/>
</dbReference>
<dbReference type="AlphaFoldDB" id="A0A1G2QXY1"/>
<reference evidence="2 3" key="1">
    <citation type="journal article" date="2016" name="Nat. Commun.">
        <title>Thousands of microbial genomes shed light on interconnected biogeochemical processes in an aquifer system.</title>
        <authorList>
            <person name="Anantharaman K."/>
            <person name="Brown C.T."/>
            <person name="Hug L.A."/>
            <person name="Sharon I."/>
            <person name="Castelle C.J."/>
            <person name="Probst A.J."/>
            <person name="Thomas B.C."/>
            <person name="Singh A."/>
            <person name="Wilkins M.J."/>
            <person name="Karaoz U."/>
            <person name="Brodie E.L."/>
            <person name="Williams K.H."/>
            <person name="Hubbard S.S."/>
            <person name="Banfield J.F."/>
        </authorList>
    </citation>
    <scope>NUCLEOTIDE SEQUENCE [LARGE SCALE GENOMIC DNA]</scope>
</reference>
<dbReference type="EMBL" id="MHTT01000027">
    <property type="protein sequence ID" value="OHA64852.1"/>
    <property type="molecule type" value="Genomic_DNA"/>
</dbReference>
<name>A0A1G2QXY1_9BACT</name>
<dbReference type="Pfam" id="PF13561">
    <property type="entry name" value="adh_short_C2"/>
    <property type="match status" value="1"/>
</dbReference>
<sequence>MYEGEVLDMEGQTIIVLGGAGAVGTAICERLQKEGANVVVADIKDVLNPVDLSQEQEVEKFFGQLKKDHPRIHGLVSSVYGGPNKQYEGLHEVRFEEVLEDIRHTLIAPCRAIKATVEWMRQTGGGRIVVISSINAHLALGELGYDIAKAGLDKFVLEAALSHARDGIYIFDLAPGTIAPTPAWQGAEQQKTLEGIRATIPDHQVTTPHEVAGIVSFLLCDATAVSLIGHPIIADRLWAQNKVRGGFER</sequence>
<evidence type="ECO:0008006" key="4">
    <source>
        <dbReference type="Google" id="ProtNLM"/>
    </source>
</evidence>
<dbReference type="Gene3D" id="3.40.50.720">
    <property type="entry name" value="NAD(P)-binding Rossmann-like Domain"/>
    <property type="match status" value="1"/>
</dbReference>
<proteinExistence type="inferred from homology"/>
<evidence type="ECO:0000256" key="1">
    <source>
        <dbReference type="ARBA" id="ARBA00006484"/>
    </source>
</evidence>
<dbReference type="PANTHER" id="PTHR42879">
    <property type="entry name" value="3-OXOACYL-(ACYL-CARRIER-PROTEIN) REDUCTASE"/>
    <property type="match status" value="1"/>
</dbReference>
<protein>
    <recommendedName>
        <fullName evidence="4">SDR family oxidoreductase</fullName>
    </recommendedName>
</protein>
<organism evidence="2 3">
    <name type="scientific">Candidatus Wildermuthbacteria bacterium RIFCSPHIGHO2_01_FULL_49_22b</name>
    <dbReference type="NCBI Taxonomy" id="1802448"/>
    <lineage>
        <taxon>Bacteria</taxon>
        <taxon>Candidatus Wildermuthiibacteriota</taxon>
    </lineage>
</organism>
<dbReference type="InterPro" id="IPR050259">
    <property type="entry name" value="SDR"/>
</dbReference>
<dbReference type="SUPFAM" id="SSF51735">
    <property type="entry name" value="NAD(P)-binding Rossmann-fold domains"/>
    <property type="match status" value="1"/>
</dbReference>
<dbReference type="InterPro" id="IPR036291">
    <property type="entry name" value="NAD(P)-bd_dom_sf"/>
</dbReference>
<gene>
    <name evidence="2" type="ORF">A2672_01550</name>
</gene>
<evidence type="ECO:0000313" key="2">
    <source>
        <dbReference type="EMBL" id="OHA64852.1"/>
    </source>
</evidence>
<comment type="caution">
    <text evidence="2">The sequence shown here is derived from an EMBL/GenBank/DDBJ whole genome shotgun (WGS) entry which is preliminary data.</text>
</comment>
<dbReference type="CDD" id="cd05233">
    <property type="entry name" value="SDR_c"/>
    <property type="match status" value="1"/>
</dbReference>
<accession>A0A1G2QXY1</accession>
<dbReference type="InterPro" id="IPR002347">
    <property type="entry name" value="SDR_fam"/>
</dbReference>